<dbReference type="Proteomes" id="UP000789702">
    <property type="component" value="Unassembled WGS sequence"/>
</dbReference>
<gene>
    <name evidence="1" type="ORF">DHETER_LOCUS16186</name>
</gene>
<name>A0ACA9R528_9GLOM</name>
<comment type="caution">
    <text evidence="1">The sequence shown here is derived from an EMBL/GenBank/DDBJ whole genome shotgun (WGS) entry which is preliminary data.</text>
</comment>
<proteinExistence type="predicted"/>
<reference evidence="1" key="1">
    <citation type="submission" date="2021-06" db="EMBL/GenBank/DDBJ databases">
        <authorList>
            <person name="Kallberg Y."/>
            <person name="Tangrot J."/>
            <person name="Rosling A."/>
        </authorList>
    </citation>
    <scope>NUCLEOTIDE SEQUENCE</scope>
    <source>
        <strain evidence="1">IL203A</strain>
    </source>
</reference>
<organism evidence="1 2">
    <name type="scientific">Dentiscutata heterogama</name>
    <dbReference type="NCBI Taxonomy" id="1316150"/>
    <lineage>
        <taxon>Eukaryota</taxon>
        <taxon>Fungi</taxon>
        <taxon>Fungi incertae sedis</taxon>
        <taxon>Mucoromycota</taxon>
        <taxon>Glomeromycotina</taxon>
        <taxon>Glomeromycetes</taxon>
        <taxon>Diversisporales</taxon>
        <taxon>Gigasporaceae</taxon>
        <taxon>Dentiscutata</taxon>
    </lineage>
</organism>
<dbReference type="EMBL" id="CAJVPU010060560">
    <property type="protein sequence ID" value="CAG8777178.1"/>
    <property type="molecule type" value="Genomic_DNA"/>
</dbReference>
<evidence type="ECO:0000313" key="1">
    <source>
        <dbReference type="EMBL" id="CAG8777178.1"/>
    </source>
</evidence>
<evidence type="ECO:0000313" key="2">
    <source>
        <dbReference type="Proteomes" id="UP000789702"/>
    </source>
</evidence>
<keyword evidence="2" id="KW-1185">Reference proteome</keyword>
<feature type="non-terminal residue" evidence="1">
    <location>
        <position position="101"/>
    </location>
</feature>
<feature type="non-terminal residue" evidence="1">
    <location>
        <position position="1"/>
    </location>
</feature>
<accession>A0ACA9R528</accession>
<protein>
    <submittedName>
        <fullName evidence="1">440_t:CDS:1</fullName>
    </submittedName>
</protein>
<sequence>SDNLKENEFCTGNKVQDSEVKNMVNKLVNTAKLIPETFDEKQMFVSSQSSLLKEEFKARFRNVSKIMDCVGCDKCRLWGKLQISGIGTALKILFSYDDEFF</sequence>